<keyword evidence="4" id="KW-1185">Reference proteome</keyword>
<dbReference type="GO" id="GO:0004105">
    <property type="term" value="F:choline-phosphate cytidylyltransferase activity"/>
    <property type="evidence" value="ECO:0007669"/>
    <property type="project" value="UniProtKB-EC"/>
</dbReference>
<dbReference type="Gramene" id="ONK69673">
    <property type="protein sequence ID" value="ONK69673"/>
    <property type="gene ID" value="A4U43_C05F25530"/>
</dbReference>
<reference evidence="4" key="1">
    <citation type="journal article" date="2017" name="Nat. Commun.">
        <title>The asparagus genome sheds light on the origin and evolution of a young Y chromosome.</title>
        <authorList>
            <person name="Harkess A."/>
            <person name="Zhou J."/>
            <person name="Xu C."/>
            <person name="Bowers J.E."/>
            <person name="Van der Hulst R."/>
            <person name="Ayyampalayam S."/>
            <person name="Mercati F."/>
            <person name="Riccardi P."/>
            <person name="McKain M.R."/>
            <person name="Kakrana A."/>
            <person name="Tang H."/>
            <person name="Ray J."/>
            <person name="Groenendijk J."/>
            <person name="Arikit S."/>
            <person name="Mathioni S.M."/>
            <person name="Nakano M."/>
            <person name="Shan H."/>
            <person name="Telgmann-Rauber A."/>
            <person name="Kanno A."/>
            <person name="Yue Z."/>
            <person name="Chen H."/>
            <person name="Li W."/>
            <person name="Chen Y."/>
            <person name="Xu X."/>
            <person name="Zhang Y."/>
            <person name="Luo S."/>
            <person name="Chen H."/>
            <person name="Gao J."/>
            <person name="Mao Z."/>
            <person name="Pires J.C."/>
            <person name="Luo M."/>
            <person name="Kudrna D."/>
            <person name="Wing R.A."/>
            <person name="Meyers B.C."/>
            <person name="Yi K."/>
            <person name="Kong H."/>
            <person name="Lavrijsen P."/>
            <person name="Sunseri F."/>
            <person name="Falavigna A."/>
            <person name="Ye Y."/>
            <person name="Leebens-Mack J.H."/>
            <person name="Chen G."/>
        </authorList>
    </citation>
    <scope>NUCLEOTIDE SEQUENCE [LARGE SCALE GENOMIC DNA]</scope>
    <source>
        <strain evidence="4">cv. DH0086</strain>
    </source>
</reference>
<dbReference type="InterPro" id="IPR027417">
    <property type="entry name" value="P-loop_NTPase"/>
</dbReference>
<proteinExistence type="predicted"/>
<organism evidence="3 4">
    <name type="scientific">Asparagus officinalis</name>
    <name type="common">Garden asparagus</name>
    <dbReference type="NCBI Taxonomy" id="4686"/>
    <lineage>
        <taxon>Eukaryota</taxon>
        <taxon>Viridiplantae</taxon>
        <taxon>Streptophyta</taxon>
        <taxon>Embryophyta</taxon>
        <taxon>Tracheophyta</taxon>
        <taxon>Spermatophyta</taxon>
        <taxon>Magnoliopsida</taxon>
        <taxon>Liliopsida</taxon>
        <taxon>Asparagales</taxon>
        <taxon>Asparagaceae</taxon>
        <taxon>Asparagoideae</taxon>
        <taxon>Asparagus</taxon>
    </lineage>
</organism>
<accession>A0A5P1EW06</accession>
<gene>
    <name evidence="3" type="ORF">A4U43_C05F25530</name>
</gene>
<dbReference type="EMBL" id="CM007385">
    <property type="protein sequence ID" value="ONK69673.1"/>
    <property type="molecule type" value="Genomic_DNA"/>
</dbReference>
<dbReference type="Pfam" id="PF01467">
    <property type="entry name" value="CTP_transf_like"/>
    <property type="match status" value="1"/>
</dbReference>
<feature type="domain" description="Cytidyltransferase-like" evidence="2">
    <location>
        <begin position="103"/>
        <end position="172"/>
    </location>
</feature>
<dbReference type="InterPro" id="IPR014729">
    <property type="entry name" value="Rossmann-like_a/b/a_fold"/>
</dbReference>
<dbReference type="Gene3D" id="3.40.50.80">
    <property type="entry name" value="Nucleotide-binding domain of ferredoxin-NADP reductase (FNR) module"/>
    <property type="match status" value="1"/>
</dbReference>
<protein>
    <recommendedName>
        <fullName evidence="1">choline-phosphate cytidylyltransferase</fullName>
        <ecNumber evidence="1">2.7.7.15</ecNumber>
    </recommendedName>
</protein>
<dbReference type="InterPro" id="IPR004821">
    <property type="entry name" value="Cyt_trans-like"/>
</dbReference>
<dbReference type="Proteomes" id="UP000243459">
    <property type="component" value="Chromosome 5"/>
</dbReference>
<evidence type="ECO:0000259" key="2">
    <source>
        <dbReference type="Pfam" id="PF01467"/>
    </source>
</evidence>
<evidence type="ECO:0000313" key="3">
    <source>
        <dbReference type="EMBL" id="ONK69673.1"/>
    </source>
</evidence>
<sequence length="364" mass="41518">MFSVKRWYKQFVDEVVDLFMNLEGGDAQYDQLEESKVRTIARMLIIPTKSEISFKCSNRHRSSRETKTEEQVQKRLRNAKAELEQGRAPCLFEHVLVNDDLETWVDDVIPDAPWVCTKEFLDKHNFDYVAHDALLYADASGAGNDVYEFVKAIGKVKETKRTDGISTSDIIRIVKDYNDYIMRNLARGYTRKDLGVNYEKQLRVNMGLKKLRDKVKEHQEKVGEKVSLSTGVYIPAWIQKGSLPPPPPELPLILIGPGTGLLVISSPRGRSIVHAERWRFLCCILKRSATKGQHKMKEKSKRIWNLLSEGAAIYIAGSSNNMPADVTSMLEEIVSEESGVSKESAAIWLRSWERAGRFHIEAWS</sequence>
<dbReference type="PANTHER" id="PTHR10739:SF63">
    <property type="entry name" value="CHOLINE-PHOSPHATE CYTIDYLYLTRANSFERASE"/>
    <property type="match status" value="1"/>
</dbReference>
<dbReference type="AlphaFoldDB" id="A0A5P1EW06"/>
<dbReference type="Gene3D" id="3.40.50.620">
    <property type="entry name" value="HUPs"/>
    <property type="match status" value="1"/>
</dbReference>
<dbReference type="InterPro" id="IPR039261">
    <property type="entry name" value="FNR_nucleotide-bd"/>
</dbReference>
<dbReference type="PANTHER" id="PTHR10739">
    <property type="entry name" value="CYTIDYLYLTRANSFERASE"/>
    <property type="match status" value="1"/>
</dbReference>
<dbReference type="EC" id="2.7.7.15" evidence="1"/>
<evidence type="ECO:0000256" key="1">
    <source>
        <dbReference type="ARBA" id="ARBA00026101"/>
    </source>
</evidence>
<evidence type="ECO:0000313" key="4">
    <source>
        <dbReference type="Proteomes" id="UP000243459"/>
    </source>
</evidence>
<name>A0A5P1EW06_ASPOF</name>
<dbReference type="Gene3D" id="3.40.50.300">
    <property type="entry name" value="P-loop containing nucleotide triphosphate hydrolases"/>
    <property type="match status" value="1"/>
</dbReference>
<dbReference type="GO" id="GO:0031210">
    <property type="term" value="F:phosphatidylcholine binding"/>
    <property type="evidence" value="ECO:0007669"/>
    <property type="project" value="TreeGrafter"/>
</dbReference>
<dbReference type="SUPFAM" id="SSF52343">
    <property type="entry name" value="Ferredoxin reductase-like, C-terminal NADP-linked domain"/>
    <property type="match status" value="1"/>
</dbReference>
<dbReference type="InterPro" id="IPR045049">
    <property type="entry name" value="Pcy1-like"/>
</dbReference>